<evidence type="ECO:0000313" key="5">
    <source>
        <dbReference type="Proteomes" id="UP000290482"/>
    </source>
</evidence>
<dbReference type="InterPro" id="IPR004890">
    <property type="entry name" value="Lipoprotein_10_C"/>
</dbReference>
<proteinExistence type="inferred from homology"/>
<dbReference type="OrthoDB" id="401339at2"/>
<dbReference type="AlphaFoldDB" id="A0A448ZXI5"/>
<feature type="domain" description="Mycoplasma lipoprotein C-terminal" evidence="3">
    <location>
        <begin position="409"/>
        <end position="526"/>
    </location>
</feature>
<evidence type="ECO:0000313" key="4">
    <source>
        <dbReference type="EMBL" id="VEU55941.1"/>
    </source>
</evidence>
<evidence type="ECO:0000256" key="2">
    <source>
        <dbReference type="SAM" id="SignalP"/>
    </source>
</evidence>
<evidence type="ECO:0000256" key="1">
    <source>
        <dbReference type="ARBA" id="ARBA00009031"/>
    </source>
</evidence>
<name>A0A448ZXI5_METOS</name>
<sequence>MKNKKYTFIKLSLISSLCILPFSVFSSKCTKENKHIDVLLPFTTNDLRFEKMLNVIQKYNEQIQNDITKLPVNVSSISSRSLLINKLKIQLASKDKAISDLIFYYPSMAYLVASYNRSLDLYNEKFDNNIFSKFLDINNNLGIPSKNMKRRILPVANSSDVLALNKGLLGYFIYELQKYCLENSISKNIISLDNSKNKILQECLNYYQSLYTTKKDRINKEWNIANTFIKSKIEETNFEFNDNIFFNYFDLFNFANTMSLIFNHSARPSDYNSKRIFYSHHSANLTYSMLFNESNGLYKNYFLQYDNFARLKYNEALEGKGIENQMLTKIFNLEAKAIYNKALHFKYSEEDFNRSPFDINTIFTLISSHWAYDQILLKNTSLLNKQDYLFLLAPSKNTTSQENSTFTNQGINLIGVNINDNRTKQVKEFVNWLYDPTNLMDWNINNKIVKLNPIEYYAMSTKYTFPSKHFIDEYNKHFLNEDPVLDQINNLFLRSTTDEHLKIYEDLVDNNSDSFRESLTSVFANLVYKNNNSLITFEKFKKEIKKLETI</sequence>
<feature type="signal peptide" evidence="2">
    <location>
        <begin position="1"/>
        <end position="26"/>
    </location>
</feature>
<dbReference type="RefSeq" id="WP_022935716.1">
    <property type="nucleotide sequence ID" value="NZ_LR214940.1"/>
</dbReference>
<dbReference type="Pfam" id="PF03202">
    <property type="entry name" value="Lipoprotein_10"/>
    <property type="match status" value="1"/>
</dbReference>
<gene>
    <name evidence="4" type="ORF">NCTC10112_00528</name>
</gene>
<dbReference type="Proteomes" id="UP000290482">
    <property type="component" value="Chromosome"/>
</dbReference>
<organism evidence="4 5">
    <name type="scientific">Metamycoplasma orale</name>
    <name type="common">Mycoplasma orale</name>
    <dbReference type="NCBI Taxonomy" id="2121"/>
    <lineage>
        <taxon>Bacteria</taxon>
        <taxon>Bacillati</taxon>
        <taxon>Mycoplasmatota</taxon>
        <taxon>Mycoplasmoidales</taxon>
        <taxon>Metamycoplasmataceae</taxon>
        <taxon>Metamycoplasma</taxon>
    </lineage>
</organism>
<comment type="similarity">
    <text evidence="1">Belongs to the MG185/MG260 family.</text>
</comment>
<dbReference type="KEGG" id="mob:NCTC10112_00528"/>
<evidence type="ECO:0000259" key="3">
    <source>
        <dbReference type="Pfam" id="PF03202"/>
    </source>
</evidence>
<feature type="chain" id="PRO_5019483529" description="Mycoplasma lipoprotein C-terminal domain-containing protein" evidence="2">
    <location>
        <begin position="27"/>
        <end position="550"/>
    </location>
</feature>
<keyword evidence="5" id="KW-1185">Reference proteome</keyword>
<dbReference type="EMBL" id="LR214940">
    <property type="protein sequence ID" value="VEU55941.1"/>
    <property type="molecule type" value="Genomic_DNA"/>
</dbReference>
<protein>
    <recommendedName>
        <fullName evidence="3">Mycoplasma lipoprotein C-terminal domain-containing protein</fullName>
    </recommendedName>
</protein>
<keyword evidence="2" id="KW-0732">Signal</keyword>
<reference evidence="4 5" key="1">
    <citation type="submission" date="2019-01" db="EMBL/GenBank/DDBJ databases">
        <authorList>
            <consortium name="Pathogen Informatics"/>
        </authorList>
    </citation>
    <scope>NUCLEOTIDE SEQUENCE [LARGE SCALE GENOMIC DNA]</scope>
    <source>
        <strain evidence="4 5">NCTC10112</strain>
    </source>
</reference>
<accession>A0A448ZXI5</accession>